<reference evidence="1 2" key="1">
    <citation type="journal article" date="2020" name="Nature">
        <title>Six reference-quality genomes reveal evolution of bat adaptations.</title>
        <authorList>
            <person name="Jebb D."/>
            <person name="Huang Z."/>
            <person name="Pippel M."/>
            <person name="Hughes G.M."/>
            <person name="Lavrichenko K."/>
            <person name="Devanna P."/>
            <person name="Winkler S."/>
            <person name="Jermiin L.S."/>
            <person name="Skirmuntt E.C."/>
            <person name="Katzourakis A."/>
            <person name="Burkitt-Gray L."/>
            <person name="Ray D.A."/>
            <person name="Sullivan K.A.M."/>
            <person name="Roscito J.G."/>
            <person name="Kirilenko B.M."/>
            <person name="Davalos L.M."/>
            <person name="Corthals A.P."/>
            <person name="Power M.L."/>
            <person name="Jones G."/>
            <person name="Ransome R.D."/>
            <person name="Dechmann D.K.N."/>
            <person name="Locatelli A.G."/>
            <person name="Puechmaille S.J."/>
            <person name="Fedrigo O."/>
            <person name="Jarvis E.D."/>
            <person name="Hiller M."/>
            <person name="Vernes S.C."/>
            <person name="Myers E.W."/>
            <person name="Teeling E.C."/>
        </authorList>
    </citation>
    <scope>NUCLEOTIDE SEQUENCE [LARGE SCALE GENOMIC DNA]</scope>
    <source>
        <strain evidence="1">MMyoMyo1</strain>
        <tissue evidence="1">Flight muscle</tissue>
    </source>
</reference>
<organism evidence="1 2">
    <name type="scientific">Myotis myotis</name>
    <name type="common">Greater mouse-eared bat</name>
    <name type="synonym">Vespertilio myotis</name>
    <dbReference type="NCBI Taxonomy" id="51298"/>
    <lineage>
        <taxon>Eukaryota</taxon>
        <taxon>Metazoa</taxon>
        <taxon>Chordata</taxon>
        <taxon>Craniata</taxon>
        <taxon>Vertebrata</taxon>
        <taxon>Euteleostomi</taxon>
        <taxon>Mammalia</taxon>
        <taxon>Eutheria</taxon>
        <taxon>Laurasiatheria</taxon>
        <taxon>Chiroptera</taxon>
        <taxon>Yangochiroptera</taxon>
        <taxon>Vespertilionidae</taxon>
        <taxon>Myotis</taxon>
    </lineage>
</organism>
<dbReference type="EMBL" id="JABWUV010000003">
    <property type="protein sequence ID" value="KAF6369146.1"/>
    <property type="molecule type" value="Genomic_DNA"/>
</dbReference>
<evidence type="ECO:0000313" key="1">
    <source>
        <dbReference type="EMBL" id="KAF6369146.1"/>
    </source>
</evidence>
<dbReference type="AlphaFoldDB" id="A0A7J7Z5D6"/>
<evidence type="ECO:0000313" key="2">
    <source>
        <dbReference type="Proteomes" id="UP000527355"/>
    </source>
</evidence>
<sequence length="124" mass="14414">MWKIRHCLASIIIKGNMLIRPNSQTTFQTKPWLRGLSPLHKFHASGLQYIIKGIRRSKSKPINYSRQTTIIQEINKNPGTFLEKLREALIKHTNITPDSLERQLILKDKFSPRRFCSVDRASVC</sequence>
<accession>A0A7J7Z5D6</accession>
<comment type="caution">
    <text evidence="1">The sequence shown here is derived from an EMBL/GenBank/DDBJ whole genome shotgun (WGS) entry which is preliminary data.</text>
</comment>
<protein>
    <submittedName>
        <fullName evidence="1">Uncharacterized protein</fullName>
    </submittedName>
</protein>
<dbReference type="Proteomes" id="UP000527355">
    <property type="component" value="Unassembled WGS sequence"/>
</dbReference>
<keyword evidence="2" id="KW-1185">Reference proteome</keyword>
<name>A0A7J7Z5D6_MYOMY</name>
<proteinExistence type="predicted"/>
<gene>
    <name evidence="1" type="ORF">mMyoMyo1_010548</name>
</gene>